<sequence>MDAKVLKYKFIYGGELSNDELLLLFRNGDEFIARQVHQVISAKLVEGQTASDTLSYLEGQPEFGEALRKLYA</sequence>
<protein>
    <submittedName>
        <fullName evidence="1">Uncharacterized protein</fullName>
    </submittedName>
</protein>
<proteinExistence type="predicted"/>
<dbReference type="Proteomes" id="UP000006280">
    <property type="component" value="Segment"/>
</dbReference>
<gene>
    <name evidence="1" type="ORF">My1_097</name>
</gene>
<evidence type="ECO:0000313" key="2">
    <source>
        <dbReference type="Proteomes" id="UP000006280"/>
    </source>
</evidence>
<dbReference type="RefSeq" id="YP_006906349.1">
    <property type="nucleotide sequence ID" value="NC_018837.1"/>
</dbReference>
<dbReference type="KEGG" id="vg:13826799"/>
<name>J9QPW4_9CAUD</name>
<accession>J9QPW4</accession>
<reference evidence="1 2" key="1">
    <citation type="journal article" date="2012" name="J. Virol.">
        <title>Complete Genome Sequence of Pectobacterium carotovorum subsp. carotovorum Bacteriophage My1.</title>
        <authorList>
            <person name="Lee D.H."/>
            <person name="Lee J.H."/>
            <person name="Shin H."/>
            <person name="Ji S."/>
            <person name="Roh E."/>
            <person name="Jung K."/>
            <person name="Ryu S."/>
            <person name="Choi J."/>
            <person name="Heu S."/>
        </authorList>
    </citation>
    <scope>NUCLEOTIDE SEQUENCE [LARGE SCALE GENOMIC DNA]</scope>
</reference>
<dbReference type="EMBL" id="JX195166">
    <property type="protein sequence ID" value="AFQ22256.1"/>
    <property type="molecule type" value="Genomic_DNA"/>
</dbReference>
<dbReference type="GeneID" id="13826799"/>
<evidence type="ECO:0000313" key="1">
    <source>
        <dbReference type="EMBL" id="AFQ22256.1"/>
    </source>
</evidence>
<organism evidence="1 2">
    <name type="scientific">Pectobacterium phage My1</name>
    <dbReference type="NCBI Taxonomy" id="1204539"/>
    <lineage>
        <taxon>Viruses</taxon>
        <taxon>Duplodnaviria</taxon>
        <taxon>Heunggongvirae</taxon>
        <taxon>Uroviricota</taxon>
        <taxon>Caudoviricetes</taxon>
        <taxon>Demerecviridae</taxon>
        <taxon>Mccorquodalevirinae</taxon>
        <taxon>Myunavirus</taxon>
        <taxon>Myunavirus My1</taxon>
    </lineage>
</organism>
<keyword evidence="2" id="KW-1185">Reference proteome</keyword>